<gene>
    <name evidence="1" type="ORF">GGI25_000477</name>
</gene>
<reference evidence="1" key="1">
    <citation type="submission" date="2022-07" db="EMBL/GenBank/DDBJ databases">
        <title>Phylogenomic reconstructions and comparative analyses of Kickxellomycotina fungi.</title>
        <authorList>
            <person name="Reynolds N.K."/>
            <person name="Stajich J.E."/>
            <person name="Barry K."/>
            <person name="Grigoriev I.V."/>
            <person name="Crous P."/>
            <person name="Smith M.E."/>
        </authorList>
    </citation>
    <scope>NUCLEOTIDE SEQUENCE</scope>
    <source>
        <strain evidence="1">NRRL 3115</strain>
    </source>
</reference>
<protein>
    <recommendedName>
        <fullName evidence="3">Proteasome assembly chaperone 3</fullName>
    </recommendedName>
</protein>
<sequence length="181" mass="19156">MDTGTKQHTETPFPIATKVTAGTIDGIHTDVAVLGFSNCIVVIVSQLPSIGSIVQSVVTSISGQGHNGSGDNALDDEDSAVEQLSRTPDIPVEIKFVLGNPGTAFTVTSLYQICAIHITQLKHRQNAADSRPIVLGVGLKLPREHKKLAPEEDLDGDAGDLAVYTGTIDMLVGLVSQCRVW</sequence>
<name>A0A9W8G7P4_9FUNG</name>
<dbReference type="Proteomes" id="UP001151518">
    <property type="component" value="Unassembled WGS sequence"/>
</dbReference>
<organism evidence="1 2">
    <name type="scientific">Coemansia spiralis</name>
    <dbReference type="NCBI Taxonomy" id="417178"/>
    <lineage>
        <taxon>Eukaryota</taxon>
        <taxon>Fungi</taxon>
        <taxon>Fungi incertae sedis</taxon>
        <taxon>Zoopagomycota</taxon>
        <taxon>Kickxellomycotina</taxon>
        <taxon>Kickxellomycetes</taxon>
        <taxon>Kickxellales</taxon>
        <taxon>Kickxellaceae</taxon>
        <taxon>Coemansia</taxon>
    </lineage>
</organism>
<dbReference type="PANTHER" id="PTHR31051:SF1">
    <property type="entry name" value="PROTEASOME ASSEMBLY CHAPERONE 3"/>
    <property type="match status" value="1"/>
</dbReference>
<proteinExistence type="predicted"/>
<dbReference type="PANTHER" id="PTHR31051">
    <property type="entry name" value="PROTEASOME ASSEMBLY CHAPERONE 3"/>
    <property type="match status" value="1"/>
</dbReference>
<dbReference type="EMBL" id="JANBTW010000003">
    <property type="protein sequence ID" value="KAJ2680841.1"/>
    <property type="molecule type" value="Genomic_DNA"/>
</dbReference>
<evidence type="ECO:0008006" key="3">
    <source>
        <dbReference type="Google" id="ProtNLM"/>
    </source>
</evidence>
<comment type="caution">
    <text evidence="1">The sequence shown here is derived from an EMBL/GenBank/DDBJ whole genome shotgun (WGS) entry which is preliminary data.</text>
</comment>
<evidence type="ECO:0000313" key="2">
    <source>
        <dbReference type="Proteomes" id="UP001151518"/>
    </source>
</evidence>
<evidence type="ECO:0000313" key="1">
    <source>
        <dbReference type="EMBL" id="KAJ2680841.1"/>
    </source>
</evidence>
<dbReference type="AlphaFoldDB" id="A0A9W8G7P4"/>
<dbReference type="InterPro" id="IPR053720">
    <property type="entry name" value="Psm_Assembly_Chaperone"/>
</dbReference>
<dbReference type="InterPro" id="IPR018788">
    <property type="entry name" value="Proteasome_assmbl_chp_3"/>
</dbReference>
<dbReference type="Gene3D" id="3.30.230.90">
    <property type="match status" value="1"/>
</dbReference>
<accession>A0A9W8G7P4</accession>
<dbReference type="OrthoDB" id="5593278at2759"/>
<dbReference type="GO" id="GO:0043248">
    <property type="term" value="P:proteasome assembly"/>
    <property type="evidence" value="ECO:0007669"/>
    <property type="project" value="InterPro"/>
</dbReference>